<evidence type="ECO:0000313" key="12">
    <source>
        <dbReference type="Proteomes" id="UP000183255"/>
    </source>
</evidence>
<dbReference type="NCBIfam" id="TIGR00400">
    <property type="entry name" value="mgtE"/>
    <property type="match status" value="1"/>
</dbReference>
<dbReference type="InterPro" id="IPR038076">
    <property type="entry name" value="MgtE_N_sf"/>
</dbReference>
<dbReference type="Gene3D" id="3.10.580.10">
    <property type="entry name" value="CBS-domain"/>
    <property type="match status" value="1"/>
</dbReference>
<evidence type="ECO:0000259" key="10">
    <source>
        <dbReference type="PROSITE" id="PS51371"/>
    </source>
</evidence>
<evidence type="ECO:0000256" key="9">
    <source>
        <dbReference type="RuleBase" id="RU362011"/>
    </source>
</evidence>
<evidence type="ECO:0000256" key="5">
    <source>
        <dbReference type="ARBA" id="ARBA00022842"/>
    </source>
</evidence>
<comment type="subunit">
    <text evidence="9">Homodimer.</text>
</comment>
<feature type="transmembrane region" description="Helical" evidence="9">
    <location>
        <begin position="418"/>
        <end position="444"/>
    </location>
</feature>
<proteinExistence type="inferred from homology"/>
<dbReference type="GO" id="GO:0015095">
    <property type="term" value="F:magnesium ion transmembrane transporter activity"/>
    <property type="evidence" value="ECO:0007669"/>
    <property type="project" value="UniProtKB-UniRule"/>
</dbReference>
<dbReference type="InterPro" id="IPR006668">
    <property type="entry name" value="Mg_transptr_MgtE_intracell_dom"/>
</dbReference>
<dbReference type="GO" id="GO:0005886">
    <property type="term" value="C:plasma membrane"/>
    <property type="evidence" value="ECO:0007669"/>
    <property type="project" value="UniProtKB-SubCell"/>
</dbReference>
<feature type="transmembrane region" description="Helical" evidence="9">
    <location>
        <begin position="380"/>
        <end position="406"/>
    </location>
</feature>
<dbReference type="CDD" id="cd04606">
    <property type="entry name" value="CBS_pair_Mg_transporter"/>
    <property type="match status" value="1"/>
</dbReference>
<gene>
    <name evidence="11" type="ORF">SAMN05421804_101232</name>
</gene>
<evidence type="ECO:0000256" key="3">
    <source>
        <dbReference type="ARBA" id="ARBA00022448"/>
    </source>
</evidence>
<protein>
    <recommendedName>
        <fullName evidence="9">Magnesium transporter MgtE</fullName>
    </recommendedName>
</protein>
<evidence type="ECO:0000256" key="8">
    <source>
        <dbReference type="PROSITE-ProRule" id="PRU00703"/>
    </source>
</evidence>
<dbReference type="Pfam" id="PF00571">
    <property type="entry name" value="CBS"/>
    <property type="match status" value="2"/>
</dbReference>
<dbReference type="Pfam" id="PF03448">
    <property type="entry name" value="MgtE_N"/>
    <property type="match status" value="1"/>
</dbReference>
<dbReference type="InterPro" id="IPR006669">
    <property type="entry name" value="MgtE_transporter"/>
</dbReference>
<evidence type="ECO:0000313" key="11">
    <source>
        <dbReference type="EMBL" id="SDH92711.1"/>
    </source>
</evidence>
<evidence type="ECO:0000256" key="7">
    <source>
        <dbReference type="ARBA" id="ARBA00023136"/>
    </source>
</evidence>
<feature type="domain" description="CBS" evidence="10">
    <location>
        <begin position="133"/>
        <end position="196"/>
    </location>
</feature>
<feature type="transmembrane region" description="Helical" evidence="9">
    <location>
        <begin position="353"/>
        <end position="374"/>
    </location>
</feature>
<keyword evidence="8" id="KW-0129">CBS domain</keyword>
<keyword evidence="6 9" id="KW-1133">Transmembrane helix</keyword>
<comment type="subcellular location">
    <subcellularLocation>
        <location evidence="9">Cell membrane</location>
        <topology evidence="9">Multi-pass membrane protein</topology>
    </subcellularLocation>
    <subcellularLocation>
        <location evidence="1">Membrane</location>
        <topology evidence="1">Multi-pass membrane protein</topology>
    </subcellularLocation>
</comment>
<comment type="function">
    <text evidence="9">Acts as a magnesium transporter.</text>
</comment>
<dbReference type="GO" id="GO:0046872">
    <property type="term" value="F:metal ion binding"/>
    <property type="evidence" value="ECO:0007669"/>
    <property type="project" value="UniProtKB-KW"/>
</dbReference>
<comment type="similarity">
    <text evidence="2 9">Belongs to the SLC41A transporter family.</text>
</comment>
<dbReference type="SUPFAM" id="SSF54631">
    <property type="entry name" value="CBS-domain pair"/>
    <property type="match status" value="1"/>
</dbReference>
<dbReference type="PANTHER" id="PTHR43773:SF1">
    <property type="entry name" value="MAGNESIUM TRANSPORTER MGTE"/>
    <property type="match status" value="1"/>
</dbReference>
<dbReference type="EMBL" id="FNDZ01000001">
    <property type="protein sequence ID" value="SDH92711.1"/>
    <property type="molecule type" value="Genomic_DNA"/>
</dbReference>
<evidence type="ECO:0000256" key="4">
    <source>
        <dbReference type="ARBA" id="ARBA00022692"/>
    </source>
</evidence>
<dbReference type="SMART" id="SM00924">
    <property type="entry name" value="MgtE_N"/>
    <property type="match status" value="1"/>
</dbReference>
<dbReference type="SUPFAM" id="SSF158791">
    <property type="entry name" value="MgtE N-terminal domain-like"/>
    <property type="match status" value="1"/>
</dbReference>
<keyword evidence="4 9" id="KW-0812">Transmembrane</keyword>
<dbReference type="Gene3D" id="1.25.60.10">
    <property type="entry name" value="MgtE N-terminal domain-like"/>
    <property type="match status" value="1"/>
</dbReference>
<dbReference type="AlphaFoldDB" id="A0A1G8GEF6"/>
<dbReference type="InterPro" id="IPR036739">
    <property type="entry name" value="SLC41_membr_dom_sf"/>
</dbReference>
<dbReference type="Proteomes" id="UP000183255">
    <property type="component" value="Unassembled WGS sequence"/>
</dbReference>
<evidence type="ECO:0000256" key="1">
    <source>
        <dbReference type="ARBA" id="ARBA00004141"/>
    </source>
</evidence>
<accession>A0A1G8GEF6</accession>
<feature type="transmembrane region" description="Helical" evidence="9">
    <location>
        <begin position="311"/>
        <end position="332"/>
    </location>
</feature>
<sequence>MKTKEQILLETIENASLEEIIAMSEELHPVDLLEALQDYEGNSKDLLDKFPDEYIAMVIDEAELDKKYEILSLFPQKQKQEIISEMSSDELADMLGNIDEVSQRNLLDGMEEDHREEMEELLSYSPETAGGLMATEYIAVKESMSIDETLKFLRDISPNAETPYYIYVTDDNRVLKGIVPIRSILISEPHILVRDVMVQNVITIPIDMDQEEVSNLFQKYGYMAMPVVDSAQILMGVITMDDIIEVMSNEHTEDMYRLAGLDEEEEVDGTILDSIKSRLPWLIVNLGTAMLASTVVRIFDDTIGKVVALAVFMPIVAGMGGNAGTQTLTLIVRGIALGEIDLENKKEILKKESLVGLIHGIILGLIVALIAGIWEHNIVFGFVIGAAMLLNMVIAALAGFSIPLLLKKLNIDPALASSVFVTTMTDVLGFSIFLGLATVLIRYLI</sequence>
<dbReference type="SUPFAM" id="SSF161093">
    <property type="entry name" value="MgtE membrane domain-like"/>
    <property type="match status" value="1"/>
</dbReference>
<keyword evidence="3 9" id="KW-0813">Transport</keyword>
<reference evidence="11 12" key="1">
    <citation type="submission" date="2016-10" db="EMBL/GenBank/DDBJ databases">
        <authorList>
            <person name="de Groot N.N."/>
        </authorList>
    </citation>
    <scope>NUCLEOTIDE SEQUENCE [LARGE SCALE GENOMIC DNA]</scope>
    <source>
        <strain evidence="11 12">CGMCC 1.5058</strain>
    </source>
</reference>
<dbReference type="SMART" id="SM00116">
    <property type="entry name" value="CBS"/>
    <property type="match status" value="1"/>
</dbReference>
<name>A0A1G8GEF6_9CLOT</name>
<evidence type="ECO:0000256" key="6">
    <source>
        <dbReference type="ARBA" id="ARBA00022989"/>
    </source>
</evidence>
<feature type="domain" description="CBS" evidence="10">
    <location>
        <begin position="197"/>
        <end position="253"/>
    </location>
</feature>
<organism evidence="11 12">
    <name type="scientific">Proteiniclasticum ruminis</name>
    <dbReference type="NCBI Taxonomy" id="398199"/>
    <lineage>
        <taxon>Bacteria</taxon>
        <taxon>Bacillati</taxon>
        <taxon>Bacillota</taxon>
        <taxon>Clostridia</taxon>
        <taxon>Eubacteriales</taxon>
        <taxon>Clostridiaceae</taxon>
        <taxon>Proteiniclasticum</taxon>
    </lineage>
</organism>
<keyword evidence="9" id="KW-1003">Cell membrane</keyword>
<dbReference type="PROSITE" id="PS51371">
    <property type="entry name" value="CBS"/>
    <property type="match status" value="2"/>
</dbReference>
<dbReference type="InterPro" id="IPR000644">
    <property type="entry name" value="CBS_dom"/>
</dbReference>
<dbReference type="RefSeq" id="WP_031573008.1">
    <property type="nucleotide sequence ID" value="NZ_FNDZ01000001.1"/>
</dbReference>
<keyword evidence="5 9" id="KW-0460">Magnesium</keyword>
<keyword evidence="7 9" id="KW-0472">Membrane</keyword>
<dbReference type="InterPro" id="IPR006667">
    <property type="entry name" value="SLC41_membr_dom"/>
</dbReference>
<feature type="transmembrane region" description="Helical" evidence="9">
    <location>
        <begin position="279"/>
        <end position="299"/>
    </location>
</feature>
<dbReference type="PANTHER" id="PTHR43773">
    <property type="entry name" value="MAGNESIUM TRANSPORTER MGTE"/>
    <property type="match status" value="1"/>
</dbReference>
<dbReference type="Gene3D" id="1.10.357.20">
    <property type="entry name" value="SLC41 divalent cation transporters, integral membrane domain"/>
    <property type="match status" value="1"/>
</dbReference>
<keyword evidence="9" id="KW-0479">Metal-binding</keyword>
<evidence type="ECO:0000256" key="2">
    <source>
        <dbReference type="ARBA" id="ARBA00009749"/>
    </source>
</evidence>
<dbReference type="Pfam" id="PF01769">
    <property type="entry name" value="MgtE"/>
    <property type="match status" value="1"/>
</dbReference>
<dbReference type="InterPro" id="IPR046342">
    <property type="entry name" value="CBS_dom_sf"/>
</dbReference>